<evidence type="ECO:0000313" key="1">
    <source>
        <dbReference type="EMBL" id="MBX61933.1"/>
    </source>
</evidence>
<sequence>MPVLIIYDQCYRWFSYQTFHNKVACAASLSIWSTSIFLLWNICCPTGSHYATFPMIIRTKRTPIQYVFKDAINFLLVRCLWRPTSPCFNMKPCWTVFICRFAPHKIIHPSKRDKCKSIHIVTPTFNFRPHKISSRKLQRWRILHRKGQNLIPSCHCQEKKTVGRKQRC</sequence>
<dbReference type="EMBL" id="GGEC01081449">
    <property type="protein sequence ID" value="MBX61933.1"/>
    <property type="molecule type" value="Transcribed_RNA"/>
</dbReference>
<organism evidence="1">
    <name type="scientific">Rhizophora mucronata</name>
    <name type="common">Asiatic mangrove</name>
    <dbReference type="NCBI Taxonomy" id="61149"/>
    <lineage>
        <taxon>Eukaryota</taxon>
        <taxon>Viridiplantae</taxon>
        <taxon>Streptophyta</taxon>
        <taxon>Embryophyta</taxon>
        <taxon>Tracheophyta</taxon>
        <taxon>Spermatophyta</taxon>
        <taxon>Magnoliopsida</taxon>
        <taxon>eudicotyledons</taxon>
        <taxon>Gunneridae</taxon>
        <taxon>Pentapetalae</taxon>
        <taxon>rosids</taxon>
        <taxon>fabids</taxon>
        <taxon>Malpighiales</taxon>
        <taxon>Rhizophoraceae</taxon>
        <taxon>Rhizophora</taxon>
    </lineage>
</organism>
<protein>
    <submittedName>
        <fullName evidence="1">Uncharacterized protein MANES_05G052400</fullName>
    </submittedName>
</protein>
<accession>A0A2P2Q4N8</accession>
<proteinExistence type="predicted"/>
<name>A0A2P2Q4N8_RHIMU</name>
<reference evidence="1" key="1">
    <citation type="submission" date="2018-02" db="EMBL/GenBank/DDBJ databases">
        <title>Rhizophora mucronata_Transcriptome.</title>
        <authorList>
            <person name="Meera S.P."/>
            <person name="Sreeshan A."/>
            <person name="Augustine A."/>
        </authorList>
    </citation>
    <scope>NUCLEOTIDE SEQUENCE</scope>
    <source>
        <tissue evidence="1">Leaf</tissue>
    </source>
</reference>
<dbReference type="AlphaFoldDB" id="A0A2P2Q4N8"/>